<dbReference type="SUPFAM" id="SSF53448">
    <property type="entry name" value="Nucleotide-diphospho-sugar transferases"/>
    <property type="match status" value="1"/>
</dbReference>
<gene>
    <name evidence="19" type="ORF">g.1446</name>
</gene>
<dbReference type="Gene3D" id="3.90.550.10">
    <property type="entry name" value="Spore Coat Polysaccharide Biosynthesis Protein SpsA, Chain A"/>
    <property type="match status" value="2"/>
</dbReference>
<dbReference type="InterPro" id="IPR035992">
    <property type="entry name" value="Ricin_B-like_lectins"/>
</dbReference>
<feature type="compositionally biased region" description="Polar residues" evidence="17">
    <location>
        <begin position="70"/>
        <end position="82"/>
    </location>
</feature>
<dbReference type="Gene3D" id="2.80.10.50">
    <property type="match status" value="1"/>
</dbReference>
<comment type="cofactor">
    <cofactor evidence="1 16">
        <name>Mn(2+)</name>
        <dbReference type="ChEBI" id="CHEBI:29035"/>
    </cofactor>
</comment>
<organism evidence="19">
    <name type="scientific">Aceria tosichella</name>
    <name type="common">wheat curl mite</name>
    <dbReference type="NCBI Taxonomy" id="561515"/>
    <lineage>
        <taxon>Eukaryota</taxon>
        <taxon>Metazoa</taxon>
        <taxon>Ecdysozoa</taxon>
        <taxon>Arthropoda</taxon>
        <taxon>Chelicerata</taxon>
        <taxon>Arachnida</taxon>
        <taxon>Acari</taxon>
        <taxon>Acariformes</taxon>
        <taxon>Trombidiformes</taxon>
        <taxon>Prostigmata</taxon>
        <taxon>Eupodina</taxon>
        <taxon>Eriophyoidea</taxon>
        <taxon>Eriophyidae</taxon>
        <taxon>Eriophyinae</taxon>
        <taxon>Aceriini</taxon>
        <taxon>Aceria</taxon>
    </lineage>
</organism>
<evidence type="ECO:0000256" key="6">
    <source>
        <dbReference type="ARBA" id="ARBA00022679"/>
    </source>
</evidence>
<dbReference type="GO" id="GO:0046872">
    <property type="term" value="F:metal ion binding"/>
    <property type="evidence" value="ECO:0007669"/>
    <property type="project" value="UniProtKB-KW"/>
</dbReference>
<evidence type="ECO:0000256" key="14">
    <source>
        <dbReference type="ARBA" id="ARBA00023157"/>
    </source>
</evidence>
<dbReference type="Pfam" id="PF02709">
    <property type="entry name" value="Glyco_transf_7C"/>
    <property type="match status" value="1"/>
</dbReference>
<evidence type="ECO:0000256" key="15">
    <source>
        <dbReference type="ARBA" id="ARBA00023211"/>
    </source>
</evidence>
<dbReference type="PANTHER" id="PTHR11675">
    <property type="entry name" value="N-ACETYLGALACTOSAMINYLTRANSFERASE"/>
    <property type="match status" value="1"/>
</dbReference>
<dbReference type="Pfam" id="PF00652">
    <property type="entry name" value="Ricin_B_lectin"/>
    <property type="match status" value="1"/>
</dbReference>
<evidence type="ECO:0000256" key="9">
    <source>
        <dbReference type="ARBA" id="ARBA00022734"/>
    </source>
</evidence>
<dbReference type="InterPro" id="IPR000772">
    <property type="entry name" value="Ricin_B_lectin"/>
</dbReference>
<dbReference type="UniPathway" id="UPA00378"/>
<reference evidence="19" key="1">
    <citation type="submission" date="2018-10" db="EMBL/GenBank/DDBJ databases">
        <title>Transcriptome assembly of Aceria tosichella (Wheat curl mite) Type 2.</title>
        <authorList>
            <person name="Scully E.D."/>
            <person name="Geib S.M."/>
            <person name="Palmer N.A."/>
            <person name="Gupta A.K."/>
            <person name="Sarath G."/>
            <person name="Tatineni S."/>
        </authorList>
    </citation>
    <scope>NUCLEOTIDE SEQUENCE</scope>
    <source>
        <strain evidence="19">LincolnNE</strain>
    </source>
</reference>
<dbReference type="GO" id="GO:0004653">
    <property type="term" value="F:polypeptide N-acetylgalactosaminyltransferase activity"/>
    <property type="evidence" value="ECO:0007669"/>
    <property type="project" value="TreeGrafter"/>
</dbReference>
<comment type="subcellular location">
    <subcellularLocation>
        <location evidence="2 16">Golgi apparatus membrane</location>
        <topology evidence="2 16">Single-pass type II membrane protein</topology>
    </subcellularLocation>
</comment>
<feature type="domain" description="Ricin B lectin" evidence="18">
    <location>
        <begin position="546"/>
        <end position="662"/>
    </location>
</feature>
<sequence>MTAWSNMSSSRRLKARLRRLTMTNLIVIVLALTLVLFITSMLTNRSYYNREASPLINLPGRLRGRPGRFNSANVNRSSTANLNDNNDESTDENEIDEAIELTGASSAGAIFREGVLGNYELFRDTTLSRPGDNGSKFDIRTVEGIDMEQVESLKQEYGVNMIASDHIPMDRVVPDIRHPECKYWHYPNRLPTASVVIVFHNEGLTTLMRTAHSVLLRSPRKLIREVLLVDDCSDKKNLGQELEDYIREHFGDFKSGGNLSTTHQDDKGNLGESLYEKSGKVRLLRNKEREGLIRSRTRGAQSATGDVVVFLDAHCEVNQNWLPPLLAPIAKNRRTLTVPIIDGIDSDHFEYVSVYADNNEHFRGIWEWGMLYKEIGLDMREHLREHRISEPYDSPTHAGGLFAIDRKFFAELGYYDPGLLIWGGENFELSFKVWQCGGKLQWVPCSRVGHIYRPFMPYSFGAMASKRKGPVVLINYKRVIDVWFDEPYKEYFYAREPLARFYDPGDITKQLELKKQLGCKSFEWFMTNVASDVFRDFPRLPKNLEWGEVRLEGTSLCLDTQGGHQPPQVALYECHSSGGDQLFRLNAAGQLGAGERCIDATESKAYPDYCEKGTVGGPWRLKGKFLVHHTHEDKCLTYSNKKVHLASCDFDTKPDNQQWNWKKIQPREYDE</sequence>
<dbReference type="PANTHER" id="PTHR11675:SF68">
    <property type="entry name" value="N-ACETYLGALACTOSAMINYLTRANSFERASE 7"/>
    <property type="match status" value="1"/>
</dbReference>
<keyword evidence="8" id="KW-0479">Metal-binding</keyword>
<evidence type="ECO:0000256" key="4">
    <source>
        <dbReference type="ARBA" id="ARBA00005680"/>
    </source>
</evidence>
<evidence type="ECO:0000256" key="5">
    <source>
        <dbReference type="ARBA" id="ARBA00022676"/>
    </source>
</evidence>
<evidence type="ECO:0000256" key="12">
    <source>
        <dbReference type="ARBA" id="ARBA00023034"/>
    </source>
</evidence>
<evidence type="ECO:0000256" key="3">
    <source>
        <dbReference type="ARBA" id="ARBA00004922"/>
    </source>
</evidence>
<keyword evidence="9 16" id="KW-0430">Lectin</keyword>
<dbReference type="InterPro" id="IPR027791">
    <property type="entry name" value="Galactosyl_T_C"/>
</dbReference>
<dbReference type="AlphaFoldDB" id="A0A6G1SJ57"/>
<proteinExistence type="inferred from homology"/>
<evidence type="ECO:0000256" key="11">
    <source>
        <dbReference type="ARBA" id="ARBA00022989"/>
    </source>
</evidence>
<evidence type="ECO:0000256" key="16">
    <source>
        <dbReference type="RuleBase" id="RU361242"/>
    </source>
</evidence>
<dbReference type="Pfam" id="PF00535">
    <property type="entry name" value="Glycos_transf_2"/>
    <property type="match status" value="2"/>
</dbReference>
<keyword evidence="13" id="KW-0472">Membrane</keyword>
<evidence type="ECO:0000256" key="13">
    <source>
        <dbReference type="ARBA" id="ARBA00023136"/>
    </source>
</evidence>
<keyword evidence="6 16" id="KW-0808">Transferase</keyword>
<protein>
    <recommendedName>
        <fullName evidence="16">Polypeptide N-acetylgalactosaminyltransferase</fullName>
        <ecNumber evidence="16">2.4.1.-</ecNumber>
    </recommendedName>
    <alternativeName>
        <fullName evidence="16">Protein-UDP acetylgalactosaminyltransferase</fullName>
    </alternativeName>
</protein>
<keyword evidence="11" id="KW-1133">Transmembrane helix</keyword>
<comment type="pathway">
    <text evidence="3 16">Protein modification; protein glycosylation.</text>
</comment>
<name>A0A6G1SJ57_9ACAR</name>
<dbReference type="SUPFAM" id="SSF50370">
    <property type="entry name" value="Ricin B-like lectins"/>
    <property type="match status" value="1"/>
</dbReference>
<keyword evidence="10" id="KW-0735">Signal-anchor</keyword>
<evidence type="ECO:0000259" key="18">
    <source>
        <dbReference type="SMART" id="SM00458"/>
    </source>
</evidence>
<accession>A0A6G1SJ57</accession>
<dbReference type="InterPro" id="IPR029044">
    <property type="entry name" value="Nucleotide-diphossugar_trans"/>
</dbReference>
<dbReference type="SMART" id="SM00458">
    <property type="entry name" value="RICIN"/>
    <property type="match status" value="1"/>
</dbReference>
<dbReference type="InterPro" id="IPR001173">
    <property type="entry name" value="Glyco_trans_2-like"/>
</dbReference>
<evidence type="ECO:0000256" key="2">
    <source>
        <dbReference type="ARBA" id="ARBA00004323"/>
    </source>
</evidence>
<dbReference type="InterPro" id="IPR045885">
    <property type="entry name" value="GalNAc-T"/>
</dbReference>
<dbReference type="EMBL" id="GGYP01005169">
    <property type="protein sequence ID" value="MDE49940.1"/>
    <property type="molecule type" value="Transcribed_RNA"/>
</dbReference>
<dbReference type="GO" id="GO:0000139">
    <property type="term" value="C:Golgi membrane"/>
    <property type="evidence" value="ECO:0007669"/>
    <property type="project" value="UniProtKB-SubCell"/>
</dbReference>
<keyword evidence="5 16" id="KW-0328">Glycosyltransferase</keyword>
<evidence type="ECO:0000256" key="8">
    <source>
        <dbReference type="ARBA" id="ARBA00022723"/>
    </source>
</evidence>
<feature type="region of interest" description="Disordered" evidence="17">
    <location>
        <begin position="67"/>
        <end position="90"/>
    </location>
</feature>
<evidence type="ECO:0000313" key="19">
    <source>
        <dbReference type="EMBL" id="MDE49940.1"/>
    </source>
</evidence>
<dbReference type="GO" id="GO:0006493">
    <property type="term" value="P:protein O-linked glycosylation"/>
    <property type="evidence" value="ECO:0007669"/>
    <property type="project" value="TreeGrafter"/>
</dbReference>
<evidence type="ECO:0000256" key="10">
    <source>
        <dbReference type="ARBA" id="ARBA00022968"/>
    </source>
</evidence>
<dbReference type="CDD" id="cd02510">
    <property type="entry name" value="pp-GalNAc-T"/>
    <property type="match status" value="1"/>
</dbReference>
<comment type="similarity">
    <text evidence="4 16">Belongs to the glycosyltransferase 2 family. GalNAc-T subfamily.</text>
</comment>
<evidence type="ECO:0000256" key="1">
    <source>
        <dbReference type="ARBA" id="ARBA00001936"/>
    </source>
</evidence>
<keyword evidence="7" id="KW-0812">Transmembrane</keyword>
<keyword evidence="15 16" id="KW-0464">Manganese</keyword>
<dbReference type="EC" id="2.4.1.-" evidence="16"/>
<keyword evidence="12 16" id="KW-0333">Golgi apparatus</keyword>
<keyword evidence="14 16" id="KW-1015">Disulfide bond</keyword>
<evidence type="ECO:0000256" key="17">
    <source>
        <dbReference type="SAM" id="MobiDB-lite"/>
    </source>
</evidence>
<dbReference type="PROSITE" id="PS50231">
    <property type="entry name" value="RICIN_B_LECTIN"/>
    <property type="match status" value="1"/>
</dbReference>
<dbReference type="GO" id="GO:0030246">
    <property type="term" value="F:carbohydrate binding"/>
    <property type="evidence" value="ECO:0007669"/>
    <property type="project" value="UniProtKB-KW"/>
</dbReference>
<evidence type="ECO:0000256" key="7">
    <source>
        <dbReference type="ARBA" id="ARBA00022692"/>
    </source>
</evidence>